<proteinExistence type="predicted"/>
<dbReference type="PANTHER" id="PTHR28037">
    <property type="entry name" value="ALCOHOL O-ACETYLTRANSFERASE 1-RELATED"/>
    <property type="match status" value="1"/>
</dbReference>
<dbReference type="AlphaFoldDB" id="A0A1E3HV86"/>
<dbReference type="SUPFAM" id="SSF52777">
    <property type="entry name" value="CoA-dependent acyltransferases"/>
    <property type="match status" value="1"/>
</dbReference>
<dbReference type="OrthoDB" id="2150604at2759"/>
<accession>A0A1E3HV86</accession>
<dbReference type="RefSeq" id="XP_066070582.1">
    <property type="nucleotide sequence ID" value="XM_066214485.1"/>
</dbReference>
<reference evidence="1" key="1">
    <citation type="submission" date="2016-06" db="EMBL/GenBank/DDBJ databases">
        <authorList>
            <person name="Cuomo C."/>
            <person name="Litvintseva A."/>
            <person name="Heitman J."/>
            <person name="Chen Y."/>
            <person name="Sun S."/>
            <person name="Springer D."/>
            <person name="Dromer F."/>
            <person name="Young S."/>
            <person name="Zeng Q."/>
            <person name="Chapman S."/>
            <person name="Gujja S."/>
            <person name="Saif S."/>
            <person name="Birren B."/>
        </authorList>
    </citation>
    <scope>NUCLEOTIDE SEQUENCE</scope>
    <source>
        <strain evidence="1">CBS 7841</strain>
    </source>
</reference>
<dbReference type="KEGG" id="cdep:91089321"/>
<dbReference type="GeneID" id="91089321"/>
<dbReference type="EMBL" id="CP143789">
    <property type="protein sequence ID" value="WVN89882.1"/>
    <property type="molecule type" value="Genomic_DNA"/>
</dbReference>
<organism evidence="1 2">
    <name type="scientific">Cryptococcus depauperatus CBS 7841</name>
    <dbReference type="NCBI Taxonomy" id="1295531"/>
    <lineage>
        <taxon>Eukaryota</taxon>
        <taxon>Fungi</taxon>
        <taxon>Dikarya</taxon>
        <taxon>Basidiomycota</taxon>
        <taxon>Agaricomycotina</taxon>
        <taxon>Tremellomycetes</taxon>
        <taxon>Tremellales</taxon>
        <taxon>Cryptococcaceae</taxon>
        <taxon>Cryptococcus</taxon>
    </lineage>
</organism>
<dbReference type="VEuPathDB" id="FungiDB:L203_05808"/>
<reference evidence="1" key="3">
    <citation type="submission" date="2024-01" db="EMBL/GenBank/DDBJ databases">
        <authorList>
            <person name="Coelho M.A."/>
            <person name="David-Palma M."/>
            <person name="Shea T."/>
            <person name="Sun S."/>
            <person name="Cuomo C.A."/>
            <person name="Heitman J."/>
        </authorList>
    </citation>
    <scope>NUCLEOTIDE SEQUENCE</scope>
    <source>
        <strain evidence="1">CBS 7841</strain>
    </source>
</reference>
<dbReference type="InterPro" id="IPR023213">
    <property type="entry name" value="CAT-like_dom_sf"/>
</dbReference>
<sequence>MTQSSFRPISLHERFSLMRRNAGQPPTLVVAASYPSKLAPTRIFLQQRIGELQSHFPMLCSKIEGRKTTTPRQLLRERPWNATQVLREGTFHDFQDSIHELERVLYQDGQRMTGEDFEDCPLWQVTIYKNPSKDRVYISLAADHVIIDGRGLQLLFDALLAENISDLPYERLEDVPRTEDTINIKPSLAFALPLIWQHLILPFFPKFLQSYLSPISPWPSTLVSKSPIECPPAFSLCSVPINQVSALKHIAIQHDVPTFHPVIKSIYSLAIWSKYRYTLSPFRLTASTPRSERDPKLGHAYCTSNYTSSHKLDISFTPAEDFWTVSKKVSDFLVDPANISYAQMRMGILSYVPDGELSHVDPLRPTKWEDFFLNQAVSDKPFDEALNFSNLGYTKLPQGVQDMGWTQWASGICQAPLCTTIIGHERGLRLGTVWRDGAAVTEKEVKDIEKLFKNIVGKLIQGKTTIEDLLS</sequence>
<dbReference type="Gene3D" id="3.30.559.10">
    <property type="entry name" value="Chloramphenicol acetyltransferase-like domain"/>
    <property type="match status" value="1"/>
</dbReference>
<protein>
    <submittedName>
        <fullName evidence="1">Uncharacterized protein</fullName>
    </submittedName>
</protein>
<name>A0A1E3HV86_9TREE</name>
<dbReference type="PANTHER" id="PTHR28037:SF1">
    <property type="entry name" value="ALCOHOL O-ACETYLTRANSFERASE 1-RELATED"/>
    <property type="match status" value="1"/>
</dbReference>
<dbReference type="InterPro" id="IPR052058">
    <property type="entry name" value="Alcohol_O-acetyltransferase"/>
</dbReference>
<evidence type="ECO:0000313" key="1">
    <source>
        <dbReference type="EMBL" id="WVN89882.1"/>
    </source>
</evidence>
<dbReference type="Proteomes" id="UP000094043">
    <property type="component" value="Chromosome 6"/>
</dbReference>
<evidence type="ECO:0000313" key="2">
    <source>
        <dbReference type="Proteomes" id="UP000094043"/>
    </source>
</evidence>
<reference evidence="1" key="2">
    <citation type="journal article" date="2022" name="Elife">
        <title>Obligate sexual reproduction of a homothallic fungus closely related to the Cryptococcus pathogenic species complex.</title>
        <authorList>
            <person name="Passer A.R."/>
            <person name="Clancey S.A."/>
            <person name="Shea T."/>
            <person name="David-Palma M."/>
            <person name="Averette A.F."/>
            <person name="Boekhout T."/>
            <person name="Porcel B.M."/>
            <person name="Nowrousian M."/>
            <person name="Cuomo C.A."/>
            <person name="Sun S."/>
            <person name="Heitman J."/>
            <person name="Coelho M.A."/>
        </authorList>
    </citation>
    <scope>NUCLEOTIDE SEQUENCE</scope>
    <source>
        <strain evidence="1">CBS 7841</strain>
    </source>
</reference>
<keyword evidence="2" id="KW-1185">Reference proteome</keyword>
<gene>
    <name evidence="1" type="ORF">L203_105112</name>
</gene>